<name>A0A7Y3XY79_CLOCO</name>
<dbReference type="SUPFAM" id="SSF52540">
    <property type="entry name" value="P-loop containing nucleoside triphosphate hydrolases"/>
    <property type="match status" value="1"/>
</dbReference>
<protein>
    <recommendedName>
        <fullName evidence="3">AAA domain (Dynein-related subfamily)</fullName>
    </recommendedName>
</protein>
<reference evidence="1 2" key="1">
    <citation type="submission" date="2020-05" db="EMBL/GenBank/DDBJ databases">
        <title>Draft genome sequence of Clostridium cochlearium strain AGROS13 isolated from a sheep dairy farm in New Zealand.</title>
        <authorList>
            <person name="Gupta T.B."/>
            <person name="Jauregui R."/>
            <person name="Risson A.N."/>
            <person name="Brightwell G."/>
            <person name="Maclean P."/>
        </authorList>
    </citation>
    <scope>NUCLEOTIDE SEQUENCE [LARGE SCALE GENOMIC DNA]</scope>
    <source>
        <strain evidence="1 2">AGROS13</strain>
    </source>
</reference>
<evidence type="ECO:0000313" key="2">
    <source>
        <dbReference type="Proteomes" id="UP000528432"/>
    </source>
</evidence>
<gene>
    <name evidence="1" type="ORF">HMJ28_06085</name>
</gene>
<evidence type="ECO:0000313" key="1">
    <source>
        <dbReference type="EMBL" id="NOH15953.1"/>
    </source>
</evidence>
<dbReference type="InterPro" id="IPR027417">
    <property type="entry name" value="P-loop_NTPase"/>
</dbReference>
<accession>A0A7Y3XY79</accession>
<organism evidence="1 2">
    <name type="scientific">Clostridium cochlearium</name>
    <dbReference type="NCBI Taxonomy" id="1494"/>
    <lineage>
        <taxon>Bacteria</taxon>
        <taxon>Bacillati</taxon>
        <taxon>Bacillota</taxon>
        <taxon>Clostridia</taxon>
        <taxon>Eubacteriales</taxon>
        <taxon>Clostridiaceae</taxon>
        <taxon>Clostridium</taxon>
    </lineage>
</organism>
<proteinExistence type="predicted"/>
<sequence>MCIYHLKEETFVKEQLKQDYIPTIEEMQSWYEDDLRKEALKSLEYENDKNIEEGLFFKTFRRFEERDDTILIDSKENNAYYEKYKAYIEEETANKGKKIEEIENLIEYEKFFLRWERRVSSKYNNYGHYGSNSATRYRVDCIEKLQKELEKILTNSPEAWVFYYKRQLISDIEAQQQQRLITVPYVVKAKQRIIDSLNLGVPVYIVGHLGSGKTQLATEAALDFTIQNKIQSELEEKMEEWFSTNPHATEKDAIGKFKEFNEERMFYYKNILTNGSKEEIECLQPLFISGSHNLTYEDMFVEKTLSLGQSFSKGSLAEYLNMIIGDFYEWMDEHKVRLEQMTDEEQLQLKIQIWKSLSDLLVASNSAFGTEIKKIEREVLIAVKEGRPVIVDELNTIAMQNLIALNDILQRHAGKTAYITGVGPVLIKHGFGFIGTGNLSTQMVNYEGTNELNPAFKSRFVTIEYNYVPQRVTGSLEDQDFPEENQLFRIIITGLTDKNGNMHIPNPRRTLEELFRFSQLCSVTQNVFMGKWKENGVQEDFQRDELELRESVLSIRNILHVLDNWNQGEEKDLSKALWDGFISSITYPDDQSYILSQAVRFGFFSVGEGWKIETKGIGEATTTYDEIRTRPYQYSPPSVETLSYLDVIHLIFGKGICRKTLPKELKEIFQTGITNLSRIDVKKYQKLDQQLSHLEHSKALLEYLEDNGGEK</sequence>
<comment type="caution">
    <text evidence="1">The sequence shown here is derived from an EMBL/GenBank/DDBJ whole genome shotgun (WGS) entry which is preliminary data.</text>
</comment>
<dbReference type="Proteomes" id="UP000528432">
    <property type="component" value="Unassembled WGS sequence"/>
</dbReference>
<evidence type="ECO:0008006" key="3">
    <source>
        <dbReference type="Google" id="ProtNLM"/>
    </source>
</evidence>
<dbReference type="AlphaFoldDB" id="A0A7Y3XY79"/>
<dbReference type="Gene3D" id="3.40.50.300">
    <property type="entry name" value="P-loop containing nucleotide triphosphate hydrolases"/>
    <property type="match status" value="1"/>
</dbReference>
<dbReference type="EMBL" id="JABFIF010000009">
    <property type="protein sequence ID" value="NOH15953.1"/>
    <property type="molecule type" value="Genomic_DNA"/>
</dbReference>